<protein>
    <recommendedName>
        <fullName evidence="4">HAUS augmin-like complex subunit 3 N-terminal domain-containing protein</fullName>
    </recommendedName>
</protein>
<dbReference type="AlphaFoldDB" id="A0A317SXJ1"/>
<dbReference type="OrthoDB" id="5314201at2759"/>
<proteinExistence type="predicted"/>
<evidence type="ECO:0000313" key="3">
    <source>
        <dbReference type="Proteomes" id="UP000246991"/>
    </source>
</evidence>
<keyword evidence="3" id="KW-1185">Reference proteome</keyword>
<name>A0A317SXJ1_9PEZI</name>
<evidence type="ECO:0008006" key="4">
    <source>
        <dbReference type="Google" id="ProtNLM"/>
    </source>
</evidence>
<dbReference type="Proteomes" id="UP000246991">
    <property type="component" value="Unassembled WGS sequence"/>
</dbReference>
<accession>A0A317SXJ1</accession>
<reference evidence="2 3" key="1">
    <citation type="submission" date="2018-03" db="EMBL/GenBank/DDBJ databases">
        <title>Genomes of Pezizomycetes fungi and the evolution of truffles.</title>
        <authorList>
            <person name="Murat C."/>
            <person name="Payen T."/>
            <person name="Noel B."/>
            <person name="Kuo A."/>
            <person name="Martin F.M."/>
        </authorList>
    </citation>
    <scope>NUCLEOTIDE SEQUENCE [LARGE SCALE GENOMIC DNA]</scope>
    <source>
        <strain evidence="2">091103-1</strain>
    </source>
</reference>
<evidence type="ECO:0000313" key="2">
    <source>
        <dbReference type="EMBL" id="PWW77901.1"/>
    </source>
</evidence>
<dbReference type="EMBL" id="PYWC01000019">
    <property type="protein sequence ID" value="PWW77901.1"/>
    <property type="molecule type" value="Genomic_DNA"/>
</dbReference>
<feature type="region of interest" description="Disordered" evidence="1">
    <location>
        <begin position="370"/>
        <end position="421"/>
    </location>
</feature>
<evidence type="ECO:0000256" key="1">
    <source>
        <dbReference type="SAM" id="MobiDB-lite"/>
    </source>
</evidence>
<feature type="region of interest" description="Disordered" evidence="1">
    <location>
        <begin position="549"/>
        <end position="573"/>
    </location>
</feature>
<organism evidence="2 3">
    <name type="scientific">Tuber magnatum</name>
    <name type="common">white Piedmont truffle</name>
    <dbReference type="NCBI Taxonomy" id="42249"/>
    <lineage>
        <taxon>Eukaryota</taxon>
        <taxon>Fungi</taxon>
        <taxon>Dikarya</taxon>
        <taxon>Ascomycota</taxon>
        <taxon>Pezizomycotina</taxon>
        <taxon>Pezizomycetes</taxon>
        <taxon>Pezizales</taxon>
        <taxon>Tuberaceae</taxon>
        <taxon>Tuber</taxon>
    </lineage>
</organism>
<gene>
    <name evidence="2" type="ORF">C7212DRAFT_362492</name>
</gene>
<comment type="caution">
    <text evidence="2">The sequence shown here is derived from an EMBL/GenBank/DDBJ whole genome shotgun (WGS) entry which is preliminary data.</text>
</comment>
<sequence length="573" mass="63438">MDPTEASQKLLQALSAHEIPLGAEDVLWAFDNAKTADPVTQWIERYITDETLVSLEELEIYNHLKKTGALSKLQKAHPELGFVRPRSEEDLAIEIEGLRKSTELLRQHTAQLRRQKAALKFMKDRTKADKERKRKLDERRRRKWLFQKEDLQAAIDDLLSILKEEIVDLKQYMKESAVDVEGVNKMLESDDRVLARLERLAGGVVVGGDGDDGKEVVERSTNVFRRLSTLSAAALKTRLDRIFLEVAGSHNSENNDPGAEELQKDLESLYAEIASVAEMAAEQEFLQPVLDEVHKGQIKASEGLRLGGTYVGPPFLKPYKVLLIHFQICDVLHHLQKRHAATTQSLKIELSKQKAISTVLATIAEESVSPLTKPPKVTAPSTPPPAPKSPSSSPGKKLPFRTMPVFTPPRHRRGRSTDFSFDEDEHPELRMLALLGISVAPTTTPLFVSPIKSASPAPPVPVIKESQIREHIVQQNSKLKAQEKEPATGEAELAEAWNVSRLLEAALRSGNDFPGAGLIGEELVKGLEEVESKVGAVAGRMEGISGGLEELRKGGGDLSGRGEKKAFVERWGR</sequence>